<evidence type="ECO:0000256" key="1">
    <source>
        <dbReference type="ARBA" id="ARBA00005382"/>
    </source>
</evidence>
<dbReference type="GO" id="GO:0006680">
    <property type="term" value="P:glucosylceramide catabolic process"/>
    <property type="evidence" value="ECO:0007669"/>
    <property type="project" value="TreeGrafter"/>
</dbReference>
<dbReference type="SUPFAM" id="SSF51445">
    <property type="entry name" value="(Trans)glycosidases"/>
    <property type="match status" value="1"/>
</dbReference>
<evidence type="ECO:0000259" key="5">
    <source>
        <dbReference type="Pfam" id="PF02055"/>
    </source>
</evidence>
<reference evidence="7 8" key="1">
    <citation type="submission" date="2014-08" db="EMBL/GenBank/DDBJ databases">
        <title>Comparative genomics of the Paenibacillus odorifer group.</title>
        <authorList>
            <person name="den Bakker H.C."/>
            <person name="Tsai Y.-C."/>
            <person name="Martin N."/>
            <person name="Korlach J."/>
            <person name="Wiedmann M."/>
        </authorList>
    </citation>
    <scope>NUCLEOTIDE SEQUENCE [LARGE SCALE GENOMIC DNA]</scope>
    <source>
        <strain evidence="7 8">DSM 14472</strain>
    </source>
</reference>
<evidence type="ECO:0000256" key="4">
    <source>
        <dbReference type="RuleBase" id="RU361188"/>
    </source>
</evidence>
<name>A0A089N9X1_9BACL</name>
<dbReference type="OrthoDB" id="9806701at2"/>
<keyword evidence="8" id="KW-1185">Reference proteome</keyword>
<dbReference type="GO" id="GO:0004348">
    <property type="term" value="F:glucosylceramidase activity"/>
    <property type="evidence" value="ECO:0007669"/>
    <property type="project" value="InterPro"/>
</dbReference>
<dbReference type="InterPro" id="IPR033453">
    <property type="entry name" value="Glyco_hydro_30_TIM-barrel"/>
</dbReference>
<keyword evidence="3 4" id="KW-0378">Hydrolase</keyword>
<dbReference type="HOGENOM" id="CLU_014379_1_1_9"/>
<keyword evidence="4" id="KW-0326">Glycosidase</keyword>
<dbReference type="PANTHER" id="PTHR11069:SF23">
    <property type="entry name" value="LYSOSOMAL ACID GLUCOSYLCERAMIDASE"/>
    <property type="match status" value="1"/>
</dbReference>
<dbReference type="RefSeq" id="WP_038698860.1">
    <property type="nucleotide sequence ID" value="NZ_CP009286.1"/>
</dbReference>
<evidence type="ECO:0000256" key="2">
    <source>
        <dbReference type="ARBA" id="ARBA00022729"/>
    </source>
</evidence>
<feature type="domain" description="Glycosyl hydrolase family 30 beta sandwich" evidence="6">
    <location>
        <begin position="382"/>
        <end position="442"/>
    </location>
</feature>
<sequence>MTSGTIILTSRDTNDRLSNLGRLDFKDKTPGQAADLELIPSVSYQTILGFGGAFTEAAAYTLLRIGEEKRREIIGRYFDPVNGLGYTLGRVHIHSCDFALGNYTYVKDNDMELESFDISHDRQWVLPLIKDAMAVKGGAFTLLASPWSPPAWMKTNGEMNNGGKLKPEYRQAWANYYTKFIRAYEAEGVPIWGITVQNEPAAKQTWDSCEYTAAEERDFVRDYLGPTMHLEGLENVNILVWDHNRDIVVERASTVLSDPEAAKYVWGTGLHWYVSEAFDQVGKVHELFPDKHLLFTEGCQEGGVHLGSWETGERYGRNMIGDFNNWMEGYLDWNLVLDETGGPNHVNNLCDAPVIADTRTGEIHYNSSYYYIGHFSKFVAPGAVRIGQALSRSNLQSVSFRNPDDTLAVIVMNESDEPQTFTLGYGGELAEASLPARSIATYVLGN</sequence>
<accession>A0A089N9X1</accession>
<dbReference type="GO" id="GO:0016020">
    <property type="term" value="C:membrane"/>
    <property type="evidence" value="ECO:0007669"/>
    <property type="project" value="GOC"/>
</dbReference>
<comment type="similarity">
    <text evidence="1 4">Belongs to the glycosyl hydrolase 30 family.</text>
</comment>
<feature type="domain" description="Glycosyl hydrolase family 30 TIM-barrel" evidence="5">
    <location>
        <begin position="47"/>
        <end position="379"/>
    </location>
</feature>
<dbReference type="PANTHER" id="PTHR11069">
    <property type="entry name" value="GLUCOSYLCERAMIDASE"/>
    <property type="match status" value="1"/>
</dbReference>
<dbReference type="Proteomes" id="UP000029507">
    <property type="component" value="Chromosome"/>
</dbReference>
<dbReference type="Gene3D" id="2.60.40.1180">
    <property type="entry name" value="Golgi alpha-mannosidase II"/>
    <property type="match status" value="1"/>
</dbReference>
<dbReference type="Gene3D" id="3.20.20.80">
    <property type="entry name" value="Glycosidases"/>
    <property type="match status" value="1"/>
</dbReference>
<dbReference type="EMBL" id="CP009286">
    <property type="protein sequence ID" value="AIQ65634.1"/>
    <property type="molecule type" value="Genomic_DNA"/>
</dbReference>
<dbReference type="Pfam" id="PF17189">
    <property type="entry name" value="Glyco_hydro_30C"/>
    <property type="match status" value="1"/>
</dbReference>
<keyword evidence="2" id="KW-0732">Signal</keyword>
<evidence type="ECO:0000259" key="6">
    <source>
        <dbReference type="Pfam" id="PF17189"/>
    </source>
</evidence>
<dbReference type="STRING" id="169760.PSTEL_23520"/>
<gene>
    <name evidence="7" type="ORF">PSTEL_23520</name>
</gene>
<dbReference type="Pfam" id="PF02055">
    <property type="entry name" value="Glyco_hydro_30"/>
    <property type="match status" value="1"/>
</dbReference>
<dbReference type="InterPro" id="IPR017853">
    <property type="entry name" value="GH"/>
</dbReference>
<dbReference type="AlphaFoldDB" id="A0A089N9X1"/>
<proteinExistence type="inferred from homology"/>
<dbReference type="SUPFAM" id="SSF51011">
    <property type="entry name" value="Glycosyl hydrolase domain"/>
    <property type="match status" value="1"/>
</dbReference>
<evidence type="ECO:0000313" key="7">
    <source>
        <dbReference type="EMBL" id="AIQ65634.1"/>
    </source>
</evidence>
<protein>
    <submittedName>
        <fullName evidence="7">Glucosylceramidase</fullName>
    </submittedName>
</protein>
<evidence type="ECO:0000313" key="8">
    <source>
        <dbReference type="Proteomes" id="UP000029507"/>
    </source>
</evidence>
<dbReference type="InterPro" id="IPR013780">
    <property type="entry name" value="Glyco_hydro_b"/>
</dbReference>
<dbReference type="InterPro" id="IPR001139">
    <property type="entry name" value="Glyco_hydro_30"/>
</dbReference>
<dbReference type="PRINTS" id="PR00843">
    <property type="entry name" value="GLHYDRLASE30"/>
</dbReference>
<organism evidence="7 8">
    <name type="scientific">Paenibacillus stellifer</name>
    <dbReference type="NCBI Taxonomy" id="169760"/>
    <lineage>
        <taxon>Bacteria</taxon>
        <taxon>Bacillati</taxon>
        <taxon>Bacillota</taxon>
        <taxon>Bacilli</taxon>
        <taxon>Bacillales</taxon>
        <taxon>Paenibacillaceae</taxon>
        <taxon>Paenibacillus</taxon>
    </lineage>
</organism>
<dbReference type="InterPro" id="IPR033452">
    <property type="entry name" value="GH30_C"/>
</dbReference>
<evidence type="ECO:0000256" key="3">
    <source>
        <dbReference type="ARBA" id="ARBA00022801"/>
    </source>
</evidence>
<dbReference type="KEGG" id="pste:PSTEL_23520"/>